<evidence type="ECO:0000256" key="6">
    <source>
        <dbReference type="ARBA" id="ARBA00060532"/>
    </source>
</evidence>
<evidence type="ECO:0000256" key="2">
    <source>
        <dbReference type="ARBA" id="ARBA00023239"/>
    </source>
</evidence>
<organism evidence="15 16">
    <name type="scientific">Izhakiella capsodis</name>
    <dbReference type="NCBI Taxonomy" id="1367852"/>
    <lineage>
        <taxon>Bacteria</taxon>
        <taxon>Pseudomonadati</taxon>
        <taxon>Pseudomonadota</taxon>
        <taxon>Gammaproteobacteria</taxon>
        <taxon>Enterobacterales</taxon>
        <taxon>Erwiniaceae</taxon>
        <taxon>Izhakiella</taxon>
    </lineage>
</organism>
<evidence type="ECO:0000259" key="14">
    <source>
        <dbReference type="PROSITE" id="PS51464"/>
    </source>
</evidence>
<evidence type="ECO:0000256" key="5">
    <source>
        <dbReference type="ARBA" id="ARBA00051747"/>
    </source>
</evidence>
<comment type="catalytic activity">
    <reaction evidence="5 13">
        <text>N-acetyl-D-muramate 6-phosphate + H2O = N-acetyl-D-glucosamine 6-phosphate + (R)-lactate</text>
        <dbReference type="Rhea" id="RHEA:26410"/>
        <dbReference type="ChEBI" id="CHEBI:15377"/>
        <dbReference type="ChEBI" id="CHEBI:16004"/>
        <dbReference type="ChEBI" id="CHEBI:57513"/>
        <dbReference type="ChEBI" id="CHEBI:58722"/>
        <dbReference type="EC" id="4.2.1.126"/>
    </reaction>
</comment>
<dbReference type="GO" id="GO:0097173">
    <property type="term" value="P:N-acetylmuramic acid catabolic process"/>
    <property type="evidence" value="ECO:0007669"/>
    <property type="project" value="UniProtKB-UniPathway"/>
</dbReference>
<evidence type="ECO:0000313" key="15">
    <source>
        <dbReference type="EMBL" id="SFN11478.1"/>
    </source>
</evidence>
<dbReference type="Pfam" id="PF22645">
    <property type="entry name" value="GKRP_SIS_N"/>
    <property type="match status" value="1"/>
</dbReference>
<proteinExistence type="evidence at transcript level"/>
<dbReference type="PROSITE" id="PS51464">
    <property type="entry name" value="SIS"/>
    <property type="match status" value="1"/>
</dbReference>
<evidence type="ECO:0000256" key="3">
    <source>
        <dbReference type="ARBA" id="ARBA00023277"/>
    </source>
</evidence>
<name>A0A1I4WCU2_9GAMM</name>
<dbReference type="EMBL" id="FOVC01000002">
    <property type="protein sequence ID" value="SFN11478.1"/>
    <property type="molecule type" value="Genomic_DNA"/>
</dbReference>
<keyword evidence="3 13" id="KW-0119">Carbohydrate metabolism</keyword>
<dbReference type="GO" id="GO:0097367">
    <property type="term" value="F:carbohydrate derivative binding"/>
    <property type="evidence" value="ECO:0007669"/>
    <property type="project" value="InterPro"/>
</dbReference>
<dbReference type="InterPro" id="IPR046348">
    <property type="entry name" value="SIS_dom_sf"/>
</dbReference>
<comment type="subunit">
    <text evidence="1 13">Homodimer.</text>
</comment>
<evidence type="ECO:0000256" key="9">
    <source>
        <dbReference type="ARBA" id="ARBA00067056"/>
    </source>
</evidence>
<dbReference type="GO" id="GO:0009254">
    <property type="term" value="P:peptidoglycan turnover"/>
    <property type="evidence" value="ECO:0007669"/>
    <property type="project" value="UniProtKB-UniRule"/>
</dbReference>
<dbReference type="InterPro" id="IPR005488">
    <property type="entry name" value="Etherase_MurQ"/>
</dbReference>
<dbReference type="EC" id="4.2.1.126" evidence="9 13"/>
<dbReference type="OrthoDB" id="9813395at2"/>
<dbReference type="Gene3D" id="3.40.50.10490">
    <property type="entry name" value="Glucose-6-phosphate isomerase like protein, domain 1"/>
    <property type="match status" value="1"/>
</dbReference>
<evidence type="ECO:0000256" key="13">
    <source>
        <dbReference type="HAMAP-Rule" id="MF_00068"/>
    </source>
</evidence>
<dbReference type="STRING" id="1367852.SAMN05216516_102429"/>
<comment type="pathway">
    <text evidence="7 13">Amino-sugar metabolism; 1,6-anhydro-N-acetylmuramate degradation.</text>
</comment>
<dbReference type="Proteomes" id="UP000242222">
    <property type="component" value="Unassembled WGS sequence"/>
</dbReference>
<comment type="induction">
    <text evidence="13">Induced by MurNAc 6-phosphate that releases the repressor MurR from the DNA. Repressed by MurR in the absence of MurNAc 6-phosphate.</text>
</comment>
<dbReference type="AlphaFoldDB" id="A0A1I4WCU2"/>
<dbReference type="NCBIfam" id="NF009222">
    <property type="entry name" value="PRK12570.1"/>
    <property type="match status" value="1"/>
</dbReference>
<dbReference type="FunFam" id="1.10.8.1080:FF:000001">
    <property type="entry name" value="N-acetylmuramic acid 6-phosphate etherase"/>
    <property type="match status" value="1"/>
</dbReference>
<dbReference type="GO" id="GO:0016803">
    <property type="term" value="F:ether hydrolase activity"/>
    <property type="evidence" value="ECO:0007669"/>
    <property type="project" value="TreeGrafter"/>
</dbReference>
<dbReference type="CDD" id="cd05007">
    <property type="entry name" value="SIS_Etherase"/>
    <property type="match status" value="1"/>
</dbReference>
<dbReference type="GO" id="GO:0097175">
    <property type="term" value="P:1,6-anhydro-N-acetyl-beta-muramic acid catabolic process"/>
    <property type="evidence" value="ECO:0007669"/>
    <property type="project" value="UniProtKB-UniRule"/>
</dbReference>
<evidence type="ECO:0000256" key="7">
    <source>
        <dbReference type="ARBA" id="ARBA00060595"/>
    </source>
</evidence>
<dbReference type="InterPro" id="IPR001347">
    <property type="entry name" value="SIS_dom"/>
</dbReference>
<dbReference type="PANTHER" id="PTHR10088">
    <property type="entry name" value="GLUCOKINASE REGULATORY PROTEIN"/>
    <property type="match status" value="1"/>
</dbReference>
<dbReference type="PANTHER" id="PTHR10088:SF5">
    <property type="entry name" value="N-ACETYLMURAMIC ACID 6-PHOSPHATE ETHERASE"/>
    <property type="match status" value="1"/>
</dbReference>
<dbReference type="RefSeq" id="WP_092875948.1">
    <property type="nucleotide sequence ID" value="NZ_FOVC01000002.1"/>
</dbReference>
<comment type="pathway">
    <text evidence="6 13">Amino-sugar metabolism; N-acetylmuramate degradation.</text>
</comment>
<dbReference type="Gene3D" id="1.10.8.1080">
    <property type="match status" value="1"/>
</dbReference>
<dbReference type="SUPFAM" id="SSF53697">
    <property type="entry name" value="SIS domain"/>
    <property type="match status" value="1"/>
</dbReference>
<reference evidence="16" key="1">
    <citation type="submission" date="2016-10" db="EMBL/GenBank/DDBJ databases">
        <authorList>
            <person name="Varghese N."/>
            <person name="Submissions S."/>
        </authorList>
    </citation>
    <scope>NUCLEOTIDE SEQUENCE [LARGE SCALE GENOMIC DNA]</scope>
    <source>
        <strain evidence="16">N6PO6</strain>
    </source>
</reference>
<keyword evidence="2 13" id="KW-0456">Lyase</keyword>
<evidence type="ECO:0000256" key="1">
    <source>
        <dbReference type="ARBA" id="ARBA00011738"/>
    </source>
</evidence>
<dbReference type="InterPro" id="IPR040190">
    <property type="entry name" value="MURQ/GCKR"/>
</dbReference>
<gene>
    <name evidence="13" type="primary">murQ</name>
    <name evidence="15" type="ORF">SAMN05216516_102429</name>
</gene>
<evidence type="ECO:0000256" key="8">
    <source>
        <dbReference type="ARBA" id="ARBA00061234"/>
    </source>
</evidence>
<dbReference type="InterPro" id="IPR005486">
    <property type="entry name" value="Glucokinase_regulatory_CS"/>
</dbReference>
<dbReference type="FunFam" id="3.40.50.10490:FF:000014">
    <property type="entry name" value="N-acetylmuramic acid 6-phosphate etherase"/>
    <property type="match status" value="1"/>
</dbReference>
<evidence type="ECO:0000313" key="16">
    <source>
        <dbReference type="Proteomes" id="UP000242222"/>
    </source>
</evidence>
<protein>
    <recommendedName>
        <fullName evidence="10 13">N-acetylmuramic acid 6-phosphate etherase</fullName>
        <shortName evidence="13">MurNAc-6-P etherase</shortName>
        <ecNumber evidence="9 13">4.2.1.126</ecNumber>
    </recommendedName>
    <alternativeName>
        <fullName evidence="12 13">N-acetylmuramic acid 6-phosphate hydrolase</fullName>
    </alternativeName>
    <alternativeName>
        <fullName evidence="11 13">N-acetylmuramic acid 6-phosphate lyase</fullName>
    </alternativeName>
</protein>
<dbReference type="GO" id="GO:0016835">
    <property type="term" value="F:carbon-oxygen lyase activity"/>
    <property type="evidence" value="ECO:0007669"/>
    <property type="project" value="UniProtKB-UniRule"/>
</dbReference>
<comment type="function">
    <text evidence="13">Specifically catalyzes the cleavage of the D-lactyl ether substituent of MurNAc 6-phosphate, producing GlcNAc 6-phosphate and D-lactate. Together with AnmK, is also required for the utilization of anhydro-N-acetylmuramic acid (anhMurNAc) either imported from the medium or derived from its own cell wall murein, and thus plays a role in cell wall recycling.</text>
</comment>
<keyword evidence="16" id="KW-1185">Reference proteome</keyword>
<feature type="domain" description="SIS" evidence="14">
    <location>
        <begin position="55"/>
        <end position="218"/>
    </location>
</feature>
<dbReference type="PROSITE" id="PS01272">
    <property type="entry name" value="GCKR"/>
    <property type="match status" value="1"/>
</dbReference>
<dbReference type="GO" id="GO:0046348">
    <property type="term" value="P:amino sugar catabolic process"/>
    <property type="evidence" value="ECO:0007669"/>
    <property type="project" value="InterPro"/>
</dbReference>
<dbReference type="UniPathway" id="UPA00544"/>
<dbReference type="UniPathway" id="UPA00343"/>
<evidence type="ECO:0000256" key="4">
    <source>
        <dbReference type="ARBA" id="ARBA00037880"/>
    </source>
</evidence>
<feature type="active site" description="Proton donor" evidence="13">
    <location>
        <position position="83"/>
    </location>
</feature>
<dbReference type="HAMAP" id="MF_00068">
    <property type="entry name" value="MurQ"/>
    <property type="match status" value="1"/>
</dbReference>
<dbReference type="NCBIfam" id="NF003915">
    <property type="entry name" value="PRK05441.1"/>
    <property type="match status" value="1"/>
</dbReference>
<comment type="miscellaneous">
    <text evidence="13">A lyase-type mechanism (elimination/hydration) is suggested for the cleavage of the lactyl ether bond of MurNAc 6-phosphate, with the formation of an alpha,beta-unsaturated aldehyde intermediate with (E)-stereochemistry, followed by the syn addition of water to give product.</text>
</comment>
<comment type="pathway">
    <text evidence="4 13">Cell wall biogenesis; peptidoglycan recycling.</text>
</comment>
<accession>A0A1I4WCU2</accession>
<dbReference type="UniPathway" id="UPA00342"/>
<sequence>MNLASLLSETRNVETVDLDNLTTLEMVRCFNREDTKVAQAVSQTLPAVAQAVDAAAQALAAGGRIIYIGAGTSGRLGVLDAAECPPTFGVPADRVIGLIAGGPGAITQAVEGAEDKPELGVDDLQAIGLTANDLVVGLAASGRTPYVIGALRYARQQGCVTAAISCNPESPIACEAEIAILPLVGPEALTGSTRLKAGTAQKLVLNMISTGAMVKYGKVYQNLMVDMQATNIKLLYRASRMVIEATGCDPEKANAALSECENNVKTAILMVLAGISAQEAIARLQSHRGFLRAALAAHTSPKECANGKPSQTG</sequence>
<evidence type="ECO:0000256" key="12">
    <source>
        <dbReference type="ARBA" id="ARBA00084049"/>
    </source>
</evidence>
<dbReference type="NCBIfam" id="TIGR00274">
    <property type="entry name" value="N-acetylmuramic acid 6-phosphate etherase"/>
    <property type="match status" value="1"/>
</dbReference>
<evidence type="ECO:0000256" key="10">
    <source>
        <dbReference type="ARBA" id="ARBA00070061"/>
    </source>
</evidence>
<evidence type="ECO:0000256" key="11">
    <source>
        <dbReference type="ARBA" id="ARBA00077905"/>
    </source>
</evidence>
<comment type="similarity">
    <text evidence="8 13">Belongs to the GCKR-like family. MurNAc-6-P etherase subfamily.</text>
</comment>
<feature type="active site" evidence="13">
    <location>
        <position position="114"/>
    </location>
</feature>